<keyword evidence="1" id="KW-0472">Membrane</keyword>
<keyword evidence="1" id="KW-1133">Transmembrane helix</keyword>
<accession>A0A1D3L4D6</accession>
<sequence>MITTATTVTTAAATTVTTADVMTYSMVAVVALILFLALKEIMSSETENRSVRNFMKGVNVAIVPLLLVFVAIVAYKVVTVI</sequence>
<gene>
    <name evidence="2" type="ORF">MCBB_1830</name>
</gene>
<keyword evidence="3" id="KW-1185">Reference proteome</keyword>
<dbReference type="PATRIC" id="fig|129848.4.peg.1868"/>
<dbReference type="EMBL" id="LT607756">
    <property type="protein sequence ID" value="SCG86379.1"/>
    <property type="molecule type" value="Genomic_DNA"/>
</dbReference>
<reference evidence="2 3" key="1">
    <citation type="submission" date="2016-08" db="EMBL/GenBank/DDBJ databases">
        <authorList>
            <person name="Seilhamer J.J."/>
        </authorList>
    </citation>
    <scope>NUCLEOTIDE SEQUENCE [LARGE SCALE GENOMIC DNA]</scope>
    <source>
        <strain evidence="2">Buetzberg</strain>
    </source>
</reference>
<feature type="transmembrane region" description="Helical" evidence="1">
    <location>
        <begin position="58"/>
        <end position="78"/>
    </location>
</feature>
<dbReference type="STRING" id="118062.MCBB_1830"/>
<organism evidence="2 3">
    <name type="scientific">Methanobacterium congolense</name>
    <dbReference type="NCBI Taxonomy" id="118062"/>
    <lineage>
        <taxon>Archaea</taxon>
        <taxon>Methanobacteriati</taxon>
        <taxon>Methanobacteriota</taxon>
        <taxon>Methanomada group</taxon>
        <taxon>Methanobacteria</taxon>
        <taxon>Methanobacteriales</taxon>
        <taxon>Methanobacteriaceae</taxon>
        <taxon>Methanobacterium</taxon>
    </lineage>
</organism>
<feature type="transmembrane region" description="Helical" evidence="1">
    <location>
        <begin position="21"/>
        <end position="38"/>
    </location>
</feature>
<dbReference type="AlphaFoldDB" id="A0A1D3L4D6"/>
<dbReference type="KEGG" id="mcub:MCBB_1830"/>
<dbReference type="Proteomes" id="UP000094707">
    <property type="component" value="Chromosome I"/>
</dbReference>
<name>A0A1D3L4D6_9EURY</name>
<evidence type="ECO:0000313" key="2">
    <source>
        <dbReference type="EMBL" id="SCG86379.1"/>
    </source>
</evidence>
<protein>
    <submittedName>
        <fullName evidence="2">Uncharacterized protein</fullName>
    </submittedName>
</protein>
<keyword evidence="1" id="KW-0812">Transmembrane</keyword>
<evidence type="ECO:0000313" key="3">
    <source>
        <dbReference type="Proteomes" id="UP000094707"/>
    </source>
</evidence>
<evidence type="ECO:0000256" key="1">
    <source>
        <dbReference type="SAM" id="Phobius"/>
    </source>
</evidence>
<proteinExistence type="predicted"/>